<sequence>MMLKYLGIPYVVYEASERYGGRVYTYHFKEREGEPASTQNYFDVGAMRFPDNAANARTFELFKELGITKEGGEGGKLLPYQLNTDENVPDEYIKKKYVKPNGEVLYGVDACLGAAFEPYKFLLARDYKLGWELLMQHDSRSTRGHLLDIMRYPAEVVQWMETRDSGSNAYEDAFTEAMYKSLGPTPNGQDVKAPLEIVISGLASLLPIKASHVVSTVSLSCLRTINTSRCDLDYNQKTALRSLKYGTGVKVGIKFRTRWWQGQTFEKQGGSSKTDRQSRVVVYPSYGVDGPADSPGVLIATYAWNQDAFRFGSLIEPKDWGKNHEVESSTSEEFLLNQLYDDLAAMHGQPPEWYRQQTLDYFAYDWYHNRYTMGGYAFFGAGQFSDLYLEITKPASDGYLHFGGEAASCHHAWIGGALDSAWRCVWEILAKDGTQKQKGVYANSLEKPGGNDGTFHYP</sequence>
<keyword evidence="3" id="KW-1185">Reference proteome</keyword>
<dbReference type="SUPFAM" id="SSF51905">
    <property type="entry name" value="FAD/NAD(P)-binding domain"/>
    <property type="match status" value="1"/>
</dbReference>
<dbReference type="EMBL" id="JADNYJ010000055">
    <property type="protein sequence ID" value="KAF8898131.1"/>
    <property type="molecule type" value="Genomic_DNA"/>
</dbReference>
<name>A0A9P5NP51_GYMJU</name>
<dbReference type="InterPro" id="IPR036188">
    <property type="entry name" value="FAD/NAD-bd_sf"/>
</dbReference>
<dbReference type="AlphaFoldDB" id="A0A9P5NP51"/>
<feature type="domain" description="Amine oxidase" evidence="1">
    <location>
        <begin position="3"/>
        <end position="69"/>
    </location>
</feature>
<evidence type="ECO:0000313" key="3">
    <source>
        <dbReference type="Proteomes" id="UP000724874"/>
    </source>
</evidence>
<dbReference type="GO" id="GO:0009063">
    <property type="term" value="P:amino acid catabolic process"/>
    <property type="evidence" value="ECO:0007669"/>
    <property type="project" value="TreeGrafter"/>
</dbReference>
<reference evidence="2" key="1">
    <citation type="submission" date="2020-11" db="EMBL/GenBank/DDBJ databases">
        <authorList>
            <consortium name="DOE Joint Genome Institute"/>
            <person name="Ahrendt S."/>
            <person name="Riley R."/>
            <person name="Andreopoulos W."/>
            <person name="LaButti K."/>
            <person name="Pangilinan J."/>
            <person name="Ruiz-duenas F.J."/>
            <person name="Barrasa J.M."/>
            <person name="Sanchez-Garcia M."/>
            <person name="Camarero S."/>
            <person name="Miyauchi S."/>
            <person name="Serrano A."/>
            <person name="Linde D."/>
            <person name="Babiker R."/>
            <person name="Drula E."/>
            <person name="Ayuso-Fernandez I."/>
            <person name="Pacheco R."/>
            <person name="Padilla G."/>
            <person name="Ferreira P."/>
            <person name="Barriuso J."/>
            <person name="Kellner H."/>
            <person name="Castanera R."/>
            <person name="Alfaro M."/>
            <person name="Ramirez L."/>
            <person name="Pisabarro A.G."/>
            <person name="Kuo A."/>
            <person name="Tritt A."/>
            <person name="Lipzen A."/>
            <person name="He G."/>
            <person name="Yan M."/>
            <person name="Ng V."/>
            <person name="Cullen D."/>
            <person name="Martin F."/>
            <person name="Rosso M.-N."/>
            <person name="Henrissat B."/>
            <person name="Hibbett D."/>
            <person name="Martinez A.T."/>
            <person name="Grigoriev I.V."/>
        </authorList>
    </citation>
    <scope>NUCLEOTIDE SEQUENCE</scope>
    <source>
        <strain evidence="2">AH 44721</strain>
    </source>
</reference>
<feature type="domain" description="Amine oxidase" evidence="1">
    <location>
        <begin position="209"/>
        <end position="429"/>
    </location>
</feature>
<comment type="caution">
    <text evidence="2">The sequence shown here is derived from an EMBL/GenBank/DDBJ whole genome shotgun (WGS) entry which is preliminary data.</text>
</comment>
<dbReference type="InterPro" id="IPR002937">
    <property type="entry name" value="Amino_oxidase"/>
</dbReference>
<accession>A0A9P5NP51</accession>
<dbReference type="SUPFAM" id="SSF54373">
    <property type="entry name" value="FAD-linked reductases, C-terminal domain"/>
    <property type="match status" value="1"/>
</dbReference>
<evidence type="ECO:0000313" key="2">
    <source>
        <dbReference type="EMBL" id="KAF8898131.1"/>
    </source>
</evidence>
<organism evidence="2 3">
    <name type="scientific">Gymnopilus junonius</name>
    <name type="common">Spectacular rustgill mushroom</name>
    <name type="synonym">Gymnopilus spectabilis subsp. junonius</name>
    <dbReference type="NCBI Taxonomy" id="109634"/>
    <lineage>
        <taxon>Eukaryota</taxon>
        <taxon>Fungi</taxon>
        <taxon>Dikarya</taxon>
        <taxon>Basidiomycota</taxon>
        <taxon>Agaricomycotina</taxon>
        <taxon>Agaricomycetes</taxon>
        <taxon>Agaricomycetidae</taxon>
        <taxon>Agaricales</taxon>
        <taxon>Agaricineae</taxon>
        <taxon>Hymenogastraceae</taxon>
        <taxon>Gymnopilus</taxon>
    </lineage>
</organism>
<dbReference type="PANTHER" id="PTHR10742">
    <property type="entry name" value="FLAVIN MONOAMINE OXIDASE"/>
    <property type="match status" value="1"/>
</dbReference>
<gene>
    <name evidence="2" type="ORF">CPB84DRAFT_1815730</name>
</gene>
<dbReference type="OrthoDB" id="7777654at2759"/>
<protein>
    <recommendedName>
        <fullName evidence="1">Amine oxidase domain-containing protein</fullName>
    </recommendedName>
</protein>
<evidence type="ECO:0000259" key="1">
    <source>
        <dbReference type="Pfam" id="PF01593"/>
    </source>
</evidence>
<dbReference type="Gene3D" id="3.50.50.60">
    <property type="entry name" value="FAD/NAD(P)-binding domain"/>
    <property type="match status" value="1"/>
</dbReference>
<dbReference type="Proteomes" id="UP000724874">
    <property type="component" value="Unassembled WGS sequence"/>
</dbReference>
<dbReference type="GO" id="GO:0001716">
    <property type="term" value="F:L-amino-acid oxidase activity"/>
    <property type="evidence" value="ECO:0007669"/>
    <property type="project" value="TreeGrafter"/>
</dbReference>
<dbReference type="PANTHER" id="PTHR10742:SF342">
    <property type="entry name" value="AMINE OXIDASE"/>
    <property type="match status" value="1"/>
</dbReference>
<dbReference type="Gene3D" id="1.10.10.1620">
    <property type="match status" value="1"/>
</dbReference>
<dbReference type="Gene3D" id="3.90.660.10">
    <property type="match status" value="1"/>
</dbReference>
<proteinExistence type="predicted"/>
<dbReference type="InterPro" id="IPR050281">
    <property type="entry name" value="Flavin_monoamine_oxidase"/>
</dbReference>
<dbReference type="Pfam" id="PF01593">
    <property type="entry name" value="Amino_oxidase"/>
    <property type="match status" value="2"/>
</dbReference>